<protein>
    <recommendedName>
        <fullName evidence="4">Lipoprotein</fullName>
    </recommendedName>
</protein>
<accession>A0ABT1PA19</accession>
<dbReference type="EMBL" id="JANFNH010000005">
    <property type="protein sequence ID" value="MCQ4042185.1"/>
    <property type="molecule type" value="Genomic_DNA"/>
</dbReference>
<organism evidence="2 3">
    <name type="scientific">Streptantibioticus rubrisoli</name>
    <dbReference type="NCBI Taxonomy" id="1387313"/>
    <lineage>
        <taxon>Bacteria</taxon>
        <taxon>Bacillati</taxon>
        <taxon>Actinomycetota</taxon>
        <taxon>Actinomycetes</taxon>
        <taxon>Kitasatosporales</taxon>
        <taxon>Streptomycetaceae</taxon>
        <taxon>Streptantibioticus</taxon>
    </lineage>
</organism>
<evidence type="ECO:0000256" key="1">
    <source>
        <dbReference type="SAM" id="MobiDB-lite"/>
    </source>
</evidence>
<evidence type="ECO:0000313" key="2">
    <source>
        <dbReference type="EMBL" id="MCQ4042185.1"/>
    </source>
</evidence>
<keyword evidence="3" id="KW-1185">Reference proteome</keyword>
<evidence type="ECO:0000313" key="3">
    <source>
        <dbReference type="Proteomes" id="UP001206206"/>
    </source>
</evidence>
<evidence type="ECO:0008006" key="4">
    <source>
        <dbReference type="Google" id="ProtNLM"/>
    </source>
</evidence>
<feature type="region of interest" description="Disordered" evidence="1">
    <location>
        <begin position="146"/>
        <end position="167"/>
    </location>
</feature>
<gene>
    <name evidence="2" type="ORF">NON19_09090</name>
</gene>
<feature type="compositionally biased region" description="Basic residues" evidence="1">
    <location>
        <begin position="158"/>
        <end position="167"/>
    </location>
</feature>
<sequence>MPPKASLVTAVTIGAVGLGSLAVVGGPGAVDWFRGRHVQQASYDSGRAAKSDRASMPRWLPDTATSVHYRMSTTGGDRLLKATLPEPKLPHGCKPGGTHVRAHLKASWFPKGTDHQSQATCGGTYNAVLKGKELYAWQDNASWVAAHKASHEHPPSPAHHHHKQKDH</sequence>
<dbReference type="Proteomes" id="UP001206206">
    <property type="component" value="Unassembled WGS sequence"/>
</dbReference>
<reference evidence="2 3" key="1">
    <citation type="submission" date="2022-06" db="EMBL/GenBank/DDBJ databases">
        <title>Draft genome sequence of type strain Streptomyces rubrisoli DSM 42083.</title>
        <authorList>
            <person name="Duangmal K."/>
            <person name="Klaysubun C."/>
        </authorList>
    </citation>
    <scope>NUCLEOTIDE SEQUENCE [LARGE SCALE GENOMIC DNA]</scope>
    <source>
        <strain evidence="2 3">DSM 42083</strain>
    </source>
</reference>
<proteinExistence type="predicted"/>
<name>A0ABT1PA19_9ACTN</name>
<dbReference type="RefSeq" id="WP_255926173.1">
    <property type="nucleotide sequence ID" value="NZ_JANFNH010000005.1"/>
</dbReference>
<comment type="caution">
    <text evidence="2">The sequence shown here is derived from an EMBL/GenBank/DDBJ whole genome shotgun (WGS) entry which is preliminary data.</text>
</comment>